<reference evidence="2" key="1">
    <citation type="journal article" date="2019" name="Int. J. Syst. Evol. Microbiol.">
        <title>The Global Catalogue of Microorganisms (GCM) 10K type strain sequencing project: providing services to taxonomists for standard genome sequencing and annotation.</title>
        <authorList>
            <consortium name="The Broad Institute Genomics Platform"/>
            <consortium name="The Broad Institute Genome Sequencing Center for Infectious Disease"/>
            <person name="Wu L."/>
            <person name="Ma J."/>
        </authorList>
    </citation>
    <scope>NUCLEOTIDE SEQUENCE [LARGE SCALE GENOMIC DNA]</scope>
    <source>
        <strain evidence="2">CGMCC 4.7275</strain>
    </source>
</reference>
<protein>
    <submittedName>
        <fullName evidence="1">Uncharacterized protein</fullName>
    </submittedName>
</protein>
<gene>
    <name evidence="1" type="ORF">GCM10011583_35560</name>
</gene>
<dbReference type="Proteomes" id="UP000660265">
    <property type="component" value="Unassembled WGS sequence"/>
</dbReference>
<organism evidence="1 2">
    <name type="scientific">Streptomyces camponoticapitis</name>
    <dbReference type="NCBI Taxonomy" id="1616125"/>
    <lineage>
        <taxon>Bacteria</taxon>
        <taxon>Bacillati</taxon>
        <taxon>Actinomycetota</taxon>
        <taxon>Actinomycetes</taxon>
        <taxon>Kitasatosporales</taxon>
        <taxon>Streptomycetaceae</taxon>
        <taxon>Streptomyces</taxon>
    </lineage>
</organism>
<keyword evidence="2" id="KW-1185">Reference proteome</keyword>
<evidence type="ECO:0000313" key="1">
    <source>
        <dbReference type="EMBL" id="GGK01004.1"/>
    </source>
</evidence>
<accession>A0ABQ2E9D2</accession>
<dbReference type="EMBL" id="BMMV01000010">
    <property type="protein sequence ID" value="GGK01004.1"/>
    <property type="molecule type" value="Genomic_DNA"/>
</dbReference>
<sequence length="154" mass="16674">MSDNILSVIPADPHWQPAPEAADRTVAIVAELVPALADGFAEVEVSWHDAVAIVDCGANLERIGCPRCAGSVGIDWWNELLETRADDGLATLLAHVPCCGAELSIDTLEYEWPCGFARFEIAVWNPGRDWFTGEELTALADALGRPVRQVLAHI</sequence>
<proteinExistence type="predicted"/>
<evidence type="ECO:0000313" key="2">
    <source>
        <dbReference type="Proteomes" id="UP000660265"/>
    </source>
</evidence>
<comment type="caution">
    <text evidence="1">The sequence shown here is derived from an EMBL/GenBank/DDBJ whole genome shotgun (WGS) entry which is preliminary data.</text>
</comment>
<dbReference type="RefSeq" id="WP_189108438.1">
    <property type="nucleotide sequence ID" value="NZ_BMMV01000010.1"/>
</dbReference>
<name>A0ABQ2E9D2_9ACTN</name>